<reference evidence="1 2" key="1">
    <citation type="submission" date="2018-04" db="EMBL/GenBank/DDBJ databases">
        <title>Genomic Encyclopedia of Type Strains, Phase III (KMG-III): the genomes of soil and plant-associated and newly described type strains.</title>
        <authorList>
            <person name="Whitman W."/>
        </authorList>
    </citation>
    <scope>NUCLEOTIDE SEQUENCE [LARGE SCALE GENOMIC DNA]</scope>
    <source>
        <strain evidence="1 2">MA-olki</strain>
    </source>
</reference>
<dbReference type="EMBL" id="QAYE01000021">
    <property type="protein sequence ID" value="PTW43449.1"/>
    <property type="molecule type" value="Genomic_DNA"/>
</dbReference>
<comment type="caution">
    <text evidence="1">The sequence shown here is derived from an EMBL/GenBank/DDBJ whole genome shotgun (WGS) entry which is preliminary data.</text>
</comment>
<evidence type="ECO:0000313" key="2">
    <source>
        <dbReference type="Proteomes" id="UP000244013"/>
    </source>
</evidence>
<organism evidence="1 2">
    <name type="scientific">Sphingomonas faeni</name>
    <dbReference type="NCBI Taxonomy" id="185950"/>
    <lineage>
        <taxon>Bacteria</taxon>
        <taxon>Pseudomonadati</taxon>
        <taxon>Pseudomonadota</taxon>
        <taxon>Alphaproteobacteria</taxon>
        <taxon>Sphingomonadales</taxon>
        <taxon>Sphingomonadaceae</taxon>
        <taxon>Sphingomonas</taxon>
    </lineage>
</organism>
<dbReference type="AlphaFoldDB" id="A0A2T5TW46"/>
<dbReference type="Proteomes" id="UP000244013">
    <property type="component" value="Unassembled WGS sequence"/>
</dbReference>
<evidence type="ECO:0000313" key="1">
    <source>
        <dbReference type="EMBL" id="PTW43449.1"/>
    </source>
</evidence>
<sequence>MALTHSDPELRRFQIEHDLPHLHRERWNRIAAELTDQIEAATGDDRARLQHQFDRHYEDRFRSESSREALLAEAGIVERN</sequence>
<accession>A0A2T5TW46</accession>
<proteinExistence type="predicted"/>
<name>A0A2T5TW46_9SPHN</name>
<protein>
    <submittedName>
        <fullName evidence="1">Uncharacterized protein</fullName>
    </submittedName>
</protein>
<gene>
    <name evidence="1" type="ORF">C8J25_1216</name>
</gene>